<comment type="subunit">
    <text evidence="9">Homodimer.</text>
</comment>
<evidence type="ECO:0000256" key="3">
    <source>
        <dbReference type="ARBA" id="ARBA00022692"/>
    </source>
</evidence>
<keyword evidence="9" id="KW-0630">Potassium</keyword>
<feature type="transmembrane region" description="Helical" evidence="9">
    <location>
        <begin position="653"/>
        <end position="671"/>
    </location>
</feature>
<comment type="cofactor">
    <cofactor evidence="9">
        <name>Mg(2+)</name>
        <dbReference type="ChEBI" id="CHEBI:18420"/>
    </cofactor>
</comment>
<gene>
    <name evidence="9" type="primary">hppA</name>
    <name evidence="10" type="ordered locus">DEFDS_0463</name>
</gene>
<dbReference type="EC" id="7.2.3.1" evidence="9"/>
<keyword evidence="9" id="KW-1003">Cell membrane</keyword>
<keyword evidence="9" id="KW-0739">Sodium transport</keyword>
<evidence type="ECO:0000256" key="7">
    <source>
        <dbReference type="ARBA" id="ARBA00023065"/>
    </source>
</evidence>
<dbReference type="STRING" id="639282.DEFDS_0463"/>
<evidence type="ECO:0000256" key="8">
    <source>
        <dbReference type="ARBA" id="ARBA00023136"/>
    </source>
</evidence>
<dbReference type="Proteomes" id="UP000001520">
    <property type="component" value="Chromosome"/>
</dbReference>
<dbReference type="GO" id="GO:0030955">
    <property type="term" value="F:potassium ion binding"/>
    <property type="evidence" value="ECO:0007669"/>
    <property type="project" value="UniProtKB-UniRule"/>
</dbReference>
<feature type="transmembrane region" description="Helical" evidence="9">
    <location>
        <begin position="296"/>
        <end position="316"/>
    </location>
</feature>
<dbReference type="PIRSF" id="PIRSF001265">
    <property type="entry name" value="H+-PPase"/>
    <property type="match status" value="1"/>
</dbReference>
<keyword evidence="5 9" id="KW-1278">Translocase</keyword>
<feature type="transmembrane region" description="Helical" evidence="9">
    <location>
        <begin position="367"/>
        <end position="391"/>
    </location>
</feature>
<dbReference type="HAMAP" id="MF_01129">
    <property type="entry name" value="PPase_energized_pump"/>
    <property type="match status" value="1"/>
</dbReference>
<comment type="catalytic activity">
    <reaction evidence="9">
        <text>Na(+)(in) + diphosphate + H2O = Na(+)(out) + 2 phosphate + H(+)</text>
        <dbReference type="Rhea" id="RHEA:57884"/>
        <dbReference type="ChEBI" id="CHEBI:15377"/>
        <dbReference type="ChEBI" id="CHEBI:15378"/>
        <dbReference type="ChEBI" id="CHEBI:29101"/>
        <dbReference type="ChEBI" id="CHEBI:33019"/>
        <dbReference type="ChEBI" id="CHEBI:43474"/>
        <dbReference type="EC" id="7.2.3.1"/>
    </reaction>
</comment>
<comment type="function">
    <text evidence="9">Sodium pump that utilizes the energy of pyrophosphate hydrolysis as the driving force for Na(+) movement across the membrane.</text>
</comment>
<feature type="transmembrane region" description="Helical" evidence="9">
    <location>
        <begin position="6"/>
        <end position="27"/>
    </location>
</feature>
<feature type="transmembrane region" description="Helical" evidence="9">
    <location>
        <begin position="589"/>
        <end position="611"/>
    </location>
</feature>
<evidence type="ECO:0000256" key="5">
    <source>
        <dbReference type="ARBA" id="ARBA00022967"/>
    </source>
</evidence>
<protein>
    <recommendedName>
        <fullName evidence="9">Putative K(+)-stimulated pyrophosphate-energized sodium pump</fullName>
        <ecNumber evidence="9">7.2.3.1</ecNumber>
    </recommendedName>
    <alternativeName>
        <fullName evidence="9">Membrane-bound sodium-translocating pyrophosphatase</fullName>
    </alternativeName>
    <alternativeName>
        <fullName evidence="9">Pyrophosphate-energized inorganic pyrophosphatase</fullName>
        <shortName evidence="9">Na(+)-PPase</shortName>
    </alternativeName>
</protein>
<comment type="subcellular location">
    <subcellularLocation>
        <location evidence="9">Cell inner membrane</location>
        <topology evidence="9">Multi-pass membrane protein</topology>
    </subcellularLocation>
    <subcellularLocation>
        <location evidence="1">Endomembrane system</location>
        <topology evidence="1">Multi-pass membrane protein</topology>
    </subcellularLocation>
</comment>
<feature type="transmembrane region" description="Helical" evidence="9">
    <location>
        <begin position="48"/>
        <end position="72"/>
    </location>
</feature>
<dbReference type="GO" id="GO:0005886">
    <property type="term" value="C:plasma membrane"/>
    <property type="evidence" value="ECO:0007669"/>
    <property type="project" value="UniProtKB-SubCell"/>
</dbReference>
<dbReference type="NCBIfam" id="TIGR01104">
    <property type="entry name" value="V_PPase"/>
    <property type="match status" value="1"/>
</dbReference>
<evidence type="ECO:0000313" key="10">
    <source>
        <dbReference type="EMBL" id="BAI79957.1"/>
    </source>
</evidence>
<dbReference type="InterPro" id="IPR004131">
    <property type="entry name" value="PPase-energised_H-pump"/>
</dbReference>
<dbReference type="RefSeq" id="WP_013007205.1">
    <property type="nucleotide sequence ID" value="NC_013939.1"/>
</dbReference>
<keyword evidence="9" id="KW-0997">Cell inner membrane</keyword>
<organism evidence="10 11">
    <name type="scientific">Deferribacter desulfuricans (strain DSM 14783 / JCM 11476 / NBRC 101012 / SSM1)</name>
    <dbReference type="NCBI Taxonomy" id="639282"/>
    <lineage>
        <taxon>Bacteria</taxon>
        <taxon>Pseudomonadati</taxon>
        <taxon>Deferribacterota</taxon>
        <taxon>Deferribacteres</taxon>
        <taxon>Deferribacterales</taxon>
        <taxon>Deferribacteraceae</taxon>
        <taxon>Deferribacter</taxon>
    </lineage>
</organism>
<dbReference type="GO" id="GO:0006814">
    <property type="term" value="P:sodium ion transport"/>
    <property type="evidence" value="ECO:0007669"/>
    <property type="project" value="UniProtKB-UniRule"/>
</dbReference>
<evidence type="ECO:0000313" key="11">
    <source>
        <dbReference type="Proteomes" id="UP000001520"/>
    </source>
</evidence>
<proteinExistence type="inferred from homology"/>
<name>D3PBI4_DEFDS</name>
<dbReference type="AlphaFoldDB" id="D3PBI4"/>
<keyword evidence="11" id="KW-1185">Reference proteome</keyword>
<dbReference type="HOGENOM" id="CLU_008743_3_1_0"/>
<keyword evidence="9" id="KW-0915">Sodium</keyword>
<dbReference type="GO" id="GO:0004427">
    <property type="term" value="F:inorganic diphosphate phosphatase activity"/>
    <property type="evidence" value="ECO:0007669"/>
    <property type="project" value="UniProtKB-UniRule"/>
</dbReference>
<evidence type="ECO:0000256" key="9">
    <source>
        <dbReference type="HAMAP-Rule" id="MF_01129"/>
    </source>
</evidence>
<accession>D3PBI4</accession>
<feature type="transmembrane region" description="Helical" evidence="9">
    <location>
        <begin position="262"/>
        <end position="284"/>
    </location>
</feature>
<feature type="transmembrane region" description="Helical" evidence="9">
    <location>
        <begin position="461"/>
        <end position="481"/>
    </location>
</feature>
<dbReference type="EMBL" id="AP011529">
    <property type="protein sequence ID" value="BAI79957.1"/>
    <property type="molecule type" value="Genomic_DNA"/>
</dbReference>
<feature type="site" description="Determinant of potassium dependence" evidence="9">
    <location>
        <position position="456"/>
    </location>
</feature>
<comment type="similarity">
    <text evidence="9">Belongs to the H(+)-translocating pyrophosphatase (TC 3.A.10) family. K(+)-stimulated subfamily.</text>
</comment>
<comment type="activity regulation">
    <text evidence="9">Requires K(+) for maximal activity.</text>
</comment>
<sequence length="672" mass="69092">MSSTLMYLAPIMGVAGLIIAFLIYNYIKSQPVGNEKMKEISEMIHDGAMAFLGREYRVLSIFVIIVFLLMLFSKDLGFKTAIAFLSGAICSVLAGFFGMKSATRANVRTSEAARSKGMDAALFVSYNGGAVMGLAVASLGLLGVGIYFALFGDPENAKYINGFAMGASSIALFARVGGGIYTKAADVGADLVGKVEAGIPEDDPRNPGVIADNVGDNVGDIAGMGADIFESYVGSIIATVAIAATANEALLAKLGGANLQPYLMYLPVFLAVIGLAASLIGVFSMKVLKNTDPQKALRYSTFIGAILFIVGAYVAIKSFGISTGVFWALFLGTIAGIAIGLITEYYTSAGPVRRIAEASKTGPATNIIHGFAVGLESTVLPIVMICIAIFVANSTAGLYGIGIAAVGMLATVGVTMTVDAYGPIADNAGGISEMAELGPEVRKITDSLDALGNTTAAVGKGFAIGSAALTALALFAAYSSSAKIDIIDITHPNVVIGMLIGGFLPFLIAALTMTSVGKAAGQMVEEIRRQFREIPGLLEGKPGVKPDPKTCVDISTKAALREMVLPGVIAVIAPIIVGFGIGKEALGGMLAGATVTGVLLALLMANAGGAWDNAKKAIEKGEIPGEKKGSEAHKAAVVGDTVGDPFKDTSGPAMNILIKLMSIVSLIIAPLL</sequence>
<keyword evidence="6 9" id="KW-1133">Transmembrane helix</keyword>
<feature type="transmembrane region" description="Helical" evidence="9">
    <location>
        <begin position="493"/>
        <end position="513"/>
    </location>
</feature>
<feature type="transmembrane region" description="Helical" evidence="9">
    <location>
        <begin position="120"/>
        <end position="150"/>
    </location>
</feature>
<dbReference type="GO" id="GO:0009678">
    <property type="term" value="F:diphosphate hydrolysis-driven proton transmembrane transporter activity"/>
    <property type="evidence" value="ECO:0007669"/>
    <property type="project" value="UniProtKB-UniRule"/>
</dbReference>
<keyword evidence="7 9" id="KW-0406">Ion transport</keyword>
<evidence type="ECO:0000256" key="1">
    <source>
        <dbReference type="ARBA" id="ARBA00004127"/>
    </source>
</evidence>
<keyword evidence="3 9" id="KW-0812">Transmembrane</keyword>
<evidence type="ECO:0000256" key="6">
    <source>
        <dbReference type="ARBA" id="ARBA00022989"/>
    </source>
</evidence>
<keyword evidence="4 9" id="KW-0460">Magnesium</keyword>
<keyword evidence="8 9" id="KW-0472">Membrane</keyword>
<dbReference type="NCBIfam" id="NF001961">
    <property type="entry name" value="PRK00733.3-6"/>
    <property type="match status" value="1"/>
</dbReference>
<dbReference type="OrthoDB" id="9808652at2"/>
<feature type="transmembrane region" description="Helical" evidence="9">
    <location>
        <begin position="325"/>
        <end position="347"/>
    </location>
</feature>
<feature type="transmembrane region" description="Helical" evidence="9">
    <location>
        <begin position="78"/>
        <end position="99"/>
    </location>
</feature>
<reference evidence="10 11" key="1">
    <citation type="journal article" date="2010" name="DNA Res.">
        <title>Bacterial lifestyle in a deep-sea hydrothermal vent chimney revealed by the genome sequence of the thermophilic bacterium Deferribacter desulfuricans SSM1.</title>
        <authorList>
            <person name="Takaki Y."/>
            <person name="Shimamura S."/>
            <person name="Nakagawa S."/>
            <person name="Fukuhara Y."/>
            <person name="Horikawa H."/>
            <person name="Ankai A."/>
            <person name="Harada T."/>
            <person name="Hosoyama A."/>
            <person name="Oguchi A."/>
            <person name="Fukui S."/>
            <person name="Fujita N."/>
            <person name="Takami H."/>
            <person name="Takai K."/>
        </authorList>
    </citation>
    <scope>NUCLEOTIDE SEQUENCE [LARGE SCALE GENOMIC DNA]</scope>
    <source>
        <strain evidence="11">DSM 14783 / JCM 11476 / NBRC 101012 / SSM1</strain>
    </source>
</reference>
<feature type="transmembrane region" description="Helical" evidence="9">
    <location>
        <begin position="563"/>
        <end position="582"/>
    </location>
</feature>
<dbReference type="KEGG" id="ddf:DEFDS_0463"/>
<dbReference type="Pfam" id="PF03030">
    <property type="entry name" value="H_PPase"/>
    <property type="match status" value="1"/>
</dbReference>
<dbReference type="GO" id="GO:0012505">
    <property type="term" value="C:endomembrane system"/>
    <property type="evidence" value="ECO:0007669"/>
    <property type="project" value="UniProtKB-SubCell"/>
</dbReference>
<dbReference type="GO" id="GO:0000287">
    <property type="term" value="F:magnesium ion binding"/>
    <property type="evidence" value="ECO:0007669"/>
    <property type="project" value="UniProtKB-UniRule"/>
</dbReference>
<dbReference type="PANTHER" id="PTHR31998">
    <property type="entry name" value="K(+)-INSENSITIVE PYROPHOSPHATE-ENERGIZED PROTON PUMP"/>
    <property type="match status" value="1"/>
</dbReference>
<comment type="caution">
    <text evidence="9">Lacks conserved residue(s) required for the propagation of feature annotation.</text>
</comment>
<dbReference type="NCBIfam" id="NF001960">
    <property type="entry name" value="PRK00733.3-5"/>
    <property type="match status" value="1"/>
</dbReference>
<evidence type="ECO:0000256" key="2">
    <source>
        <dbReference type="ARBA" id="ARBA00022448"/>
    </source>
</evidence>
<keyword evidence="2 9" id="KW-0813">Transport</keyword>
<dbReference type="eggNOG" id="COG3808">
    <property type="taxonomic scope" value="Bacteria"/>
</dbReference>
<evidence type="ECO:0000256" key="4">
    <source>
        <dbReference type="ARBA" id="ARBA00022842"/>
    </source>
</evidence>
<feature type="transmembrane region" description="Helical" evidence="9">
    <location>
        <begin position="232"/>
        <end position="250"/>
    </location>
</feature>
<feature type="transmembrane region" description="Helical" evidence="9">
    <location>
        <begin position="398"/>
        <end position="418"/>
    </location>
</feature>